<sequence>MITIVKKISLVSLIISLTFALLLAFLADKGTLLLNLSNNLFLLGLFILIIAIILYLYDVHLLRRLFPRRHDHEKDVPDSTDQSAFYIELRWAFLWIGLGEIIVSIVLSFL</sequence>
<feature type="transmembrane region" description="Helical" evidence="1">
    <location>
        <begin position="40"/>
        <end position="59"/>
    </location>
</feature>
<dbReference type="Proteomes" id="UP001625389">
    <property type="component" value="Unassembled WGS sequence"/>
</dbReference>
<dbReference type="RefSeq" id="WP_407136993.1">
    <property type="nucleotide sequence ID" value="NZ_JBGQPK010000007.1"/>
</dbReference>
<keyword evidence="3" id="KW-1185">Reference proteome</keyword>
<reference evidence="2 3" key="1">
    <citation type="submission" date="2024-08" db="EMBL/GenBank/DDBJ databases">
        <authorList>
            <person name="Arias E."/>
        </authorList>
    </citation>
    <scope>NUCLEOTIDE SEQUENCE [LARGE SCALE GENOMIC DNA]</scope>
    <source>
        <strain evidence="2 3">FAM 25317</strain>
    </source>
</reference>
<evidence type="ECO:0000313" key="2">
    <source>
        <dbReference type="EMBL" id="MFL2028638.1"/>
    </source>
</evidence>
<keyword evidence="1" id="KW-0472">Membrane</keyword>
<accession>A0ABW8UB81</accession>
<keyword evidence="1" id="KW-0812">Transmembrane</keyword>
<protein>
    <recommendedName>
        <fullName evidence="4">DUF3899 domain-containing protein</fullName>
    </recommendedName>
</protein>
<name>A0ABW8UB81_9LACO</name>
<proteinExistence type="predicted"/>
<organism evidence="2 3">
    <name type="scientific">Loigolactobacillus zhaoyuanensis</name>
    <dbReference type="NCBI Taxonomy" id="2486017"/>
    <lineage>
        <taxon>Bacteria</taxon>
        <taxon>Bacillati</taxon>
        <taxon>Bacillota</taxon>
        <taxon>Bacilli</taxon>
        <taxon>Lactobacillales</taxon>
        <taxon>Lactobacillaceae</taxon>
        <taxon>Loigolactobacillus</taxon>
    </lineage>
</organism>
<comment type="caution">
    <text evidence="2">The sequence shown here is derived from an EMBL/GenBank/DDBJ whole genome shotgun (WGS) entry which is preliminary data.</text>
</comment>
<evidence type="ECO:0000313" key="3">
    <source>
        <dbReference type="Proteomes" id="UP001625389"/>
    </source>
</evidence>
<dbReference type="EMBL" id="JBGQPK010000007">
    <property type="protein sequence ID" value="MFL2028638.1"/>
    <property type="molecule type" value="Genomic_DNA"/>
</dbReference>
<keyword evidence="1" id="KW-1133">Transmembrane helix</keyword>
<feature type="transmembrane region" description="Helical" evidence="1">
    <location>
        <begin position="91"/>
        <end position="109"/>
    </location>
</feature>
<gene>
    <name evidence="2" type="ORF">ACEN34_03300</name>
</gene>
<evidence type="ECO:0008006" key="4">
    <source>
        <dbReference type="Google" id="ProtNLM"/>
    </source>
</evidence>
<evidence type="ECO:0000256" key="1">
    <source>
        <dbReference type="SAM" id="Phobius"/>
    </source>
</evidence>